<dbReference type="InterPro" id="IPR047698">
    <property type="entry name" value="ArsF-like"/>
</dbReference>
<evidence type="ECO:0000259" key="1">
    <source>
        <dbReference type="PROSITE" id="PS51352"/>
    </source>
</evidence>
<dbReference type="EMBL" id="JBHTIB010000014">
    <property type="protein sequence ID" value="MFD0836806.1"/>
    <property type="molecule type" value="Genomic_DNA"/>
</dbReference>
<comment type="caution">
    <text evidence="2">The sequence shown here is derived from an EMBL/GenBank/DDBJ whole genome shotgun (WGS) entry which is preliminary data.</text>
</comment>
<name>A0ABW3BUQ7_9FLAO</name>
<accession>A0ABW3BUQ7</accession>
<organism evidence="2 3">
    <name type="scientific">Mariniflexile aquimaris</name>
    <dbReference type="NCBI Taxonomy" id="881009"/>
    <lineage>
        <taxon>Bacteria</taxon>
        <taxon>Pseudomonadati</taxon>
        <taxon>Bacteroidota</taxon>
        <taxon>Flavobacteriia</taxon>
        <taxon>Flavobacteriales</taxon>
        <taxon>Flavobacteriaceae</taxon>
        <taxon>Mariniflexile</taxon>
    </lineage>
</organism>
<proteinExistence type="predicted"/>
<reference evidence="3" key="1">
    <citation type="journal article" date="2019" name="Int. J. Syst. Evol. Microbiol.">
        <title>The Global Catalogue of Microorganisms (GCM) 10K type strain sequencing project: providing services to taxonomists for standard genome sequencing and annotation.</title>
        <authorList>
            <consortium name="The Broad Institute Genomics Platform"/>
            <consortium name="The Broad Institute Genome Sequencing Center for Infectious Disease"/>
            <person name="Wu L."/>
            <person name="Ma J."/>
        </authorList>
    </citation>
    <scope>NUCLEOTIDE SEQUENCE [LARGE SCALE GENOMIC DNA]</scope>
    <source>
        <strain evidence="3">CCUG 60529</strain>
    </source>
</reference>
<dbReference type="NCBIfam" id="NF040494">
    <property type="entry name" value="nitrored_ArsF"/>
    <property type="match status" value="1"/>
</dbReference>
<dbReference type="InterPro" id="IPR013766">
    <property type="entry name" value="Thioredoxin_domain"/>
</dbReference>
<gene>
    <name evidence="2" type="ORF">ACFQ0I_13590</name>
</gene>
<feature type="domain" description="Thioredoxin" evidence="1">
    <location>
        <begin position="4"/>
        <end position="144"/>
    </location>
</feature>
<dbReference type="RefSeq" id="WP_379943144.1">
    <property type="nucleotide sequence ID" value="NZ_JBHTIB010000014.1"/>
</dbReference>
<sequence length="146" mass="16297">MSTTIKFLTALAFSLILTSCNGQGKSKDNSLNHAISKIEVIDFHSTHRCMTCNAIEANAKYTLNTYFAKELKEGKISFKAINVDEKTNEKIAEKFEASGTSLFLNVIKNGKETQINLTDFAFMKGNDQEAFSKELKSKIDTQLKTL</sequence>
<dbReference type="Proteomes" id="UP001597011">
    <property type="component" value="Unassembled WGS sequence"/>
</dbReference>
<dbReference type="PROSITE" id="PS51257">
    <property type="entry name" value="PROKAR_LIPOPROTEIN"/>
    <property type="match status" value="1"/>
</dbReference>
<evidence type="ECO:0000313" key="2">
    <source>
        <dbReference type="EMBL" id="MFD0836806.1"/>
    </source>
</evidence>
<dbReference type="Gene3D" id="3.40.30.10">
    <property type="entry name" value="Glutaredoxin"/>
    <property type="match status" value="1"/>
</dbReference>
<dbReference type="PROSITE" id="PS51352">
    <property type="entry name" value="THIOREDOXIN_2"/>
    <property type="match status" value="1"/>
</dbReference>
<evidence type="ECO:0000313" key="3">
    <source>
        <dbReference type="Proteomes" id="UP001597011"/>
    </source>
</evidence>
<protein>
    <submittedName>
        <fullName evidence="2">Nitrophenyl compound nitroreductase subunit ArsF family protein</fullName>
    </submittedName>
</protein>
<keyword evidence="3" id="KW-1185">Reference proteome</keyword>